<dbReference type="EMBL" id="HG992977">
    <property type="protein sequence ID" value="CAE6994966.1"/>
    <property type="molecule type" value="Genomic_DNA"/>
</dbReference>
<dbReference type="Proteomes" id="UP000472372">
    <property type="component" value="Chromosome 1"/>
</dbReference>
<evidence type="ECO:0000313" key="1">
    <source>
        <dbReference type="EMBL" id="CAE6994966.1"/>
    </source>
</evidence>
<protein>
    <submittedName>
        <fullName evidence="1">Uncharacterized protein</fullName>
    </submittedName>
</protein>
<evidence type="ECO:0000313" key="2">
    <source>
        <dbReference type="Proteomes" id="UP000472372"/>
    </source>
</evidence>
<reference evidence="1" key="1">
    <citation type="submission" date="2021-02" db="EMBL/GenBank/DDBJ databases">
        <authorList>
            <person name="Syme A R."/>
            <person name="Syme A R."/>
            <person name="Moolhuijzen P."/>
        </authorList>
    </citation>
    <scope>NUCLEOTIDE SEQUENCE</scope>
    <source>
        <strain evidence="1">W1-1</strain>
    </source>
</reference>
<name>A0A6S6VAQ6_9PLEO</name>
<organism evidence="1 2">
    <name type="scientific">Pyrenophora teres f. teres</name>
    <dbReference type="NCBI Taxonomy" id="97479"/>
    <lineage>
        <taxon>Eukaryota</taxon>
        <taxon>Fungi</taxon>
        <taxon>Dikarya</taxon>
        <taxon>Ascomycota</taxon>
        <taxon>Pezizomycotina</taxon>
        <taxon>Dothideomycetes</taxon>
        <taxon>Pleosporomycetidae</taxon>
        <taxon>Pleosporales</taxon>
        <taxon>Pleosporineae</taxon>
        <taxon>Pleosporaceae</taxon>
        <taxon>Pyrenophora</taxon>
    </lineage>
</organism>
<dbReference type="AlphaFoldDB" id="A0A6S6VAQ6"/>
<proteinExistence type="predicted"/>
<sequence length="210" mass="23453">MTDNPAQTQESVQLAKPAEWALHVVVAALKFLSSRDAAVLTYTSSDGACMDVLNVLNRHEAHGEYEWPAFSGYDFAQAMRIRRALVNDVFVALEKTGRVALGVASTVPSSEKKAVCGIKAARKRKRIGGKDTHADLVDYESDEFLSDVMRTLLAELDEPISTYTDMIDMRDRREPVLQVAKLFYDGLALEWSDWRLFGGPGLRKKDEARN</sequence>
<accession>A0A6S6VAQ6</accession>
<gene>
    <name evidence="1" type="ORF">PTTW11_00017</name>
</gene>